<evidence type="ECO:0000256" key="1">
    <source>
        <dbReference type="SAM" id="Phobius"/>
    </source>
</evidence>
<protein>
    <submittedName>
        <fullName evidence="3">Uncharacterized protein</fullName>
    </submittedName>
</protein>
<sequence length="90" mass="9870">MGLLLDLLLVIYKGKGLYLHVIGVESLENGNSQIYMNLKGGKAKAGRVIAHSELMLNRLKIYGMVGLSVGGTITTLLQRLLLIQYTVQKL</sequence>
<keyword evidence="1" id="KW-0472">Membrane</keyword>
<keyword evidence="2" id="KW-0732">Signal</keyword>
<organism evidence="3 4">
    <name type="scientific">Golovinomyces cichoracearum</name>
    <dbReference type="NCBI Taxonomy" id="62708"/>
    <lineage>
        <taxon>Eukaryota</taxon>
        <taxon>Fungi</taxon>
        <taxon>Dikarya</taxon>
        <taxon>Ascomycota</taxon>
        <taxon>Pezizomycotina</taxon>
        <taxon>Leotiomycetes</taxon>
        <taxon>Erysiphales</taxon>
        <taxon>Erysiphaceae</taxon>
        <taxon>Golovinomyces</taxon>
    </lineage>
</organism>
<evidence type="ECO:0000313" key="4">
    <source>
        <dbReference type="Proteomes" id="UP000283383"/>
    </source>
</evidence>
<keyword evidence="4" id="KW-1185">Reference proteome</keyword>
<gene>
    <name evidence="3" type="ORF">GcM3_202039</name>
</gene>
<comment type="caution">
    <text evidence="3">The sequence shown here is derived from an EMBL/GenBank/DDBJ whole genome shotgun (WGS) entry which is preliminary data.</text>
</comment>
<accession>A0A420HD58</accession>
<dbReference type="Proteomes" id="UP000283383">
    <property type="component" value="Unassembled WGS sequence"/>
</dbReference>
<dbReference type="AlphaFoldDB" id="A0A420HD58"/>
<keyword evidence="1" id="KW-1133">Transmembrane helix</keyword>
<proteinExistence type="predicted"/>
<keyword evidence="1" id="KW-0812">Transmembrane</keyword>
<dbReference type="EMBL" id="MCBQ01020235">
    <property type="protein sequence ID" value="RKF55372.1"/>
    <property type="molecule type" value="Genomic_DNA"/>
</dbReference>
<name>A0A420HD58_9PEZI</name>
<evidence type="ECO:0000256" key="2">
    <source>
        <dbReference type="SAM" id="SignalP"/>
    </source>
</evidence>
<evidence type="ECO:0000313" key="3">
    <source>
        <dbReference type="EMBL" id="RKF55372.1"/>
    </source>
</evidence>
<feature type="signal peptide" evidence="2">
    <location>
        <begin position="1"/>
        <end position="16"/>
    </location>
</feature>
<reference evidence="3 4" key="1">
    <citation type="journal article" date="2018" name="BMC Genomics">
        <title>Comparative genome analyses reveal sequence features reflecting distinct modes of host-adaptation between dicot and monocot powdery mildew.</title>
        <authorList>
            <person name="Wu Y."/>
            <person name="Ma X."/>
            <person name="Pan Z."/>
            <person name="Kale S.D."/>
            <person name="Song Y."/>
            <person name="King H."/>
            <person name="Zhang Q."/>
            <person name="Presley C."/>
            <person name="Deng X."/>
            <person name="Wei C.I."/>
            <person name="Xiao S."/>
        </authorList>
    </citation>
    <scope>NUCLEOTIDE SEQUENCE [LARGE SCALE GENOMIC DNA]</scope>
    <source>
        <strain evidence="3">UMSG3</strain>
    </source>
</reference>
<feature type="chain" id="PRO_5019265368" evidence="2">
    <location>
        <begin position="17"/>
        <end position="90"/>
    </location>
</feature>
<feature type="transmembrane region" description="Helical" evidence="1">
    <location>
        <begin position="61"/>
        <end position="82"/>
    </location>
</feature>